<dbReference type="InterPro" id="IPR011060">
    <property type="entry name" value="RibuloseP-bd_barrel"/>
</dbReference>
<comment type="cofactor">
    <cofactor evidence="3">
        <name>Co(2+)</name>
        <dbReference type="ChEBI" id="CHEBI:48828"/>
    </cofactor>
</comment>
<evidence type="ECO:0000256" key="6">
    <source>
        <dbReference type="ARBA" id="ARBA00009541"/>
    </source>
</evidence>
<dbReference type="PIRSF" id="PIRSF001461">
    <property type="entry name" value="RPE"/>
    <property type="match status" value="1"/>
</dbReference>
<dbReference type="NCBIfam" id="NF004076">
    <property type="entry name" value="PRK05581.1-4"/>
    <property type="match status" value="1"/>
</dbReference>
<comment type="similarity">
    <text evidence="6">Belongs to the ribulose-phosphate 3-epimerase family.</text>
</comment>
<dbReference type="PANTHER" id="PTHR11749">
    <property type="entry name" value="RIBULOSE-5-PHOSPHATE-3-EPIMERASE"/>
    <property type="match status" value="1"/>
</dbReference>
<evidence type="ECO:0000256" key="9">
    <source>
        <dbReference type="ARBA" id="ARBA00023235"/>
    </source>
</evidence>
<evidence type="ECO:0000256" key="5">
    <source>
        <dbReference type="ARBA" id="ARBA00001954"/>
    </source>
</evidence>
<keyword evidence="8" id="KW-0479">Metal-binding</keyword>
<dbReference type="SUPFAM" id="SSF51366">
    <property type="entry name" value="Ribulose-phoshate binding barrel"/>
    <property type="match status" value="1"/>
</dbReference>
<dbReference type="GO" id="GO:0046872">
    <property type="term" value="F:metal ion binding"/>
    <property type="evidence" value="ECO:0007669"/>
    <property type="project" value="UniProtKB-KW"/>
</dbReference>
<evidence type="ECO:0000256" key="8">
    <source>
        <dbReference type="ARBA" id="ARBA00022723"/>
    </source>
</evidence>
<organism evidence="10">
    <name type="scientific">freshwater metagenome</name>
    <dbReference type="NCBI Taxonomy" id="449393"/>
    <lineage>
        <taxon>unclassified sequences</taxon>
        <taxon>metagenomes</taxon>
        <taxon>ecological metagenomes</taxon>
    </lineage>
</organism>
<dbReference type="GO" id="GO:0005975">
    <property type="term" value="P:carbohydrate metabolic process"/>
    <property type="evidence" value="ECO:0007669"/>
    <property type="project" value="InterPro"/>
</dbReference>
<dbReference type="InterPro" id="IPR000056">
    <property type="entry name" value="Ribul_P_3_epim-like"/>
</dbReference>
<evidence type="ECO:0000313" key="10">
    <source>
        <dbReference type="EMBL" id="CAB4686743.1"/>
    </source>
</evidence>
<dbReference type="HAMAP" id="MF_02227">
    <property type="entry name" value="RPE"/>
    <property type="match status" value="1"/>
</dbReference>
<comment type="cofactor">
    <cofactor evidence="5">
        <name>Fe(2+)</name>
        <dbReference type="ChEBI" id="CHEBI:29033"/>
    </cofactor>
</comment>
<dbReference type="PROSITE" id="PS01086">
    <property type="entry name" value="RIBUL_P_3_EPIMER_2"/>
    <property type="match status" value="1"/>
</dbReference>
<keyword evidence="9" id="KW-0413">Isomerase</keyword>
<dbReference type="InterPro" id="IPR013785">
    <property type="entry name" value="Aldolase_TIM"/>
</dbReference>
<name>A0A6J6NR30_9ZZZZ</name>
<dbReference type="GO" id="GO:0004750">
    <property type="term" value="F:D-ribulose-phosphate 3-epimerase activity"/>
    <property type="evidence" value="ECO:0007669"/>
    <property type="project" value="UniProtKB-EC"/>
</dbReference>
<evidence type="ECO:0000256" key="3">
    <source>
        <dbReference type="ARBA" id="ARBA00001941"/>
    </source>
</evidence>
<dbReference type="Pfam" id="PF00834">
    <property type="entry name" value="Ribul_P_3_epim"/>
    <property type="match status" value="1"/>
</dbReference>
<evidence type="ECO:0000256" key="4">
    <source>
        <dbReference type="ARBA" id="ARBA00001947"/>
    </source>
</evidence>
<proteinExistence type="inferred from homology"/>
<comment type="catalytic activity">
    <reaction evidence="1">
        <text>D-ribulose 5-phosphate = D-xylulose 5-phosphate</text>
        <dbReference type="Rhea" id="RHEA:13677"/>
        <dbReference type="ChEBI" id="CHEBI:57737"/>
        <dbReference type="ChEBI" id="CHEBI:58121"/>
        <dbReference type="EC" id="5.1.3.1"/>
    </reaction>
</comment>
<dbReference type="InterPro" id="IPR026019">
    <property type="entry name" value="Ribul_P_3_epim"/>
</dbReference>
<dbReference type="NCBIfam" id="TIGR01163">
    <property type="entry name" value="rpe"/>
    <property type="match status" value="1"/>
</dbReference>
<evidence type="ECO:0000256" key="1">
    <source>
        <dbReference type="ARBA" id="ARBA00001782"/>
    </source>
</evidence>
<dbReference type="Gene3D" id="3.20.20.70">
    <property type="entry name" value="Aldolase class I"/>
    <property type="match status" value="1"/>
</dbReference>
<reference evidence="10" key="1">
    <citation type="submission" date="2020-05" db="EMBL/GenBank/DDBJ databases">
        <authorList>
            <person name="Chiriac C."/>
            <person name="Salcher M."/>
            <person name="Ghai R."/>
            <person name="Kavagutti S V."/>
        </authorList>
    </citation>
    <scope>NUCLEOTIDE SEQUENCE</scope>
</reference>
<dbReference type="GO" id="GO:0005737">
    <property type="term" value="C:cytoplasm"/>
    <property type="evidence" value="ECO:0007669"/>
    <property type="project" value="UniProtKB-ARBA"/>
</dbReference>
<dbReference type="EMBL" id="CAEZXI010000073">
    <property type="protein sequence ID" value="CAB4686743.1"/>
    <property type="molecule type" value="Genomic_DNA"/>
</dbReference>
<protein>
    <recommendedName>
        <fullName evidence="7">ribulose-phosphate 3-epimerase</fullName>
        <ecNumber evidence="7">5.1.3.1</ecNumber>
    </recommendedName>
</protein>
<dbReference type="GO" id="GO:0006098">
    <property type="term" value="P:pentose-phosphate shunt"/>
    <property type="evidence" value="ECO:0007669"/>
    <property type="project" value="InterPro"/>
</dbReference>
<dbReference type="EC" id="5.1.3.1" evidence="7"/>
<gene>
    <name evidence="10" type="ORF">UFOPK2362_00726</name>
</gene>
<dbReference type="FunFam" id="3.20.20.70:FF:000004">
    <property type="entry name" value="Ribulose-phosphate 3-epimerase"/>
    <property type="match status" value="1"/>
</dbReference>
<comment type="cofactor">
    <cofactor evidence="4">
        <name>Zn(2+)</name>
        <dbReference type="ChEBI" id="CHEBI:29105"/>
    </cofactor>
</comment>
<comment type="cofactor">
    <cofactor evidence="2">
        <name>Mn(2+)</name>
        <dbReference type="ChEBI" id="CHEBI:29035"/>
    </cofactor>
</comment>
<dbReference type="CDD" id="cd00429">
    <property type="entry name" value="RPE"/>
    <property type="match status" value="1"/>
</dbReference>
<dbReference type="PROSITE" id="PS01085">
    <property type="entry name" value="RIBUL_P_3_EPIMER_1"/>
    <property type="match status" value="1"/>
</dbReference>
<evidence type="ECO:0000256" key="2">
    <source>
        <dbReference type="ARBA" id="ARBA00001936"/>
    </source>
</evidence>
<evidence type="ECO:0000256" key="7">
    <source>
        <dbReference type="ARBA" id="ARBA00013188"/>
    </source>
</evidence>
<dbReference type="AlphaFoldDB" id="A0A6J6NR30"/>
<sequence>MSRGLSAHINPSILNADFNDLENEINKIAMVSDLLHLDIMDNKFVPNQTFTFERASEIIALSSIGVDAHLMIENPDELAPKYAQAGCISVTFHFEAAAAVPALIANIKSNGAKVGIAIKPKTSFAEIEKYLSDIDMLLIMTVEPGFGGQSFMADQMEKVSTARQSLTDKGLHKTLLQVDGGISEETISIAAKAGADCFVAGSAVYRSEDPAQMVKRLRSLANLELTKG</sequence>
<accession>A0A6J6NR30</accession>